<proteinExistence type="predicted"/>
<protein>
    <recommendedName>
        <fullName evidence="1">OMP85-like membrane spanning beta-barrel domain-containing protein</fullName>
    </recommendedName>
</protein>
<evidence type="ECO:0000259" key="1">
    <source>
        <dbReference type="Pfam" id="PF19143"/>
    </source>
</evidence>
<dbReference type="RefSeq" id="WP_343333628.1">
    <property type="nucleotide sequence ID" value="NZ_JAPOHD010000027.1"/>
</dbReference>
<evidence type="ECO:0000313" key="2">
    <source>
        <dbReference type="EMBL" id="MCY1721297.1"/>
    </source>
</evidence>
<evidence type="ECO:0000313" key="3">
    <source>
        <dbReference type="Proteomes" id="UP001145087"/>
    </source>
</evidence>
<dbReference type="Pfam" id="PF19143">
    <property type="entry name" value="Omp85_2"/>
    <property type="match status" value="1"/>
</dbReference>
<organism evidence="2 3">
    <name type="scientific">Draconibacterium aestuarii</name>
    <dbReference type="NCBI Taxonomy" id="2998507"/>
    <lineage>
        <taxon>Bacteria</taxon>
        <taxon>Pseudomonadati</taxon>
        <taxon>Bacteroidota</taxon>
        <taxon>Bacteroidia</taxon>
        <taxon>Marinilabiliales</taxon>
        <taxon>Prolixibacteraceae</taxon>
        <taxon>Draconibacterium</taxon>
    </lineage>
</organism>
<accession>A0A9X3F7L0</accession>
<reference evidence="2" key="1">
    <citation type="submission" date="2022-11" db="EMBL/GenBank/DDBJ databases">
        <title>Marilongibacter aestuarii gen. nov., sp. nov., isolated from tidal flat sediment.</title>
        <authorList>
            <person name="Jiayan W."/>
        </authorList>
    </citation>
    <scope>NUCLEOTIDE SEQUENCE</scope>
    <source>
        <strain evidence="2">Z1-6</strain>
    </source>
</reference>
<dbReference type="EMBL" id="JAPOHD010000027">
    <property type="protein sequence ID" value="MCY1721297.1"/>
    <property type="molecule type" value="Genomic_DNA"/>
</dbReference>
<dbReference type="Proteomes" id="UP001145087">
    <property type="component" value="Unassembled WGS sequence"/>
</dbReference>
<gene>
    <name evidence="2" type="ORF">OU798_13140</name>
</gene>
<name>A0A9X3F7L0_9BACT</name>
<keyword evidence="3" id="KW-1185">Reference proteome</keyword>
<sequence length="109" mass="12384">MGDSRLQFKNLAGFNLGEIYTSNVACVKWALNIELTTGLYLSGTLNMATTANRYNYIFNDLPNKNIDDYIWGYNFGVKYNSLLGPIQLLISDNNRDSKTRVHFSIGFPF</sequence>
<comment type="caution">
    <text evidence="2">The sequence shown here is derived from an EMBL/GenBank/DDBJ whole genome shotgun (WGS) entry which is preliminary data.</text>
</comment>
<dbReference type="InterPro" id="IPR043864">
    <property type="entry name" value="Omp85-like_dom"/>
</dbReference>
<dbReference type="AlphaFoldDB" id="A0A9X3F7L0"/>
<feature type="domain" description="OMP85-like membrane spanning beta-barrel" evidence="1">
    <location>
        <begin position="7"/>
        <end position="109"/>
    </location>
</feature>